<protein>
    <recommendedName>
        <fullName evidence="3">Zinc knuckle CX2CX4HX4C</fullName>
    </recommendedName>
</protein>
<sequence>GKAILVDNEGKPMRKVDEDSEDEVASDGNEMASFLAKRDGYAAMLKINEEGYYTCNIHVEHERKPPRCACCKVFGHAHEECPKNTGTGEMMNMKKTSQIPKRYPVGQKMGFKPKQVYQPISKKTTTNTSTNKKNNVDLLKRLQTLLR</sequence>
<feature type="non-terminal residue" evidence="2">
    <location>
        <position position="1"/>
    </location>
</feature>
<proteinExistence type="predicted"/>
<feature type="compositionally biased region" description="Basic and acidic residues" evidence="1">
    <location>
        <begin position="8"/>
        <end position="17"/>
    </location>
</feature>
<dbReference type="AlphaFoldDB" id="A0A699R118"/>
<dbReference type="EMBL" id="BKCJ011078181">
    <property type="protein sequence ID" value="GFC81079.1"/>
    <property type="molecule type" value="Genomic_DNA"/>
</dbReference>
<comment type="caution">
    <text evidence="2">The sequence shown here is derived from an EMBL/GenBank/DDBJ whole genome shotgun (WGS) entry which is preliminary data.</text>
</comment>
<evidence type="ECO:0000313" key="2">
    <source>
        <dbReference type="EMBL" id="GFC81079.1"/>
    </source>
</evidence>
<reference evidence="2" key="1">
    <citation type="journal article" date="2019" name="Sci. Rep.">
        <title>Draft genome of Tanacetum cinerariifolium, the natural source of mosquito coil.</title>
        <authorList>
            <person name="Yamashiro T."/>
            <person name="Shiraishi A."/>
            <person name="Satake H."/>
            <person name="Nakayama K."/>
        </authorList>
    </citation>
    <scope>NUCLEOTIDE SEQUENCE</scope>
</reference>
<feature type="region of interest" description="Disordered" evidence="1">
    <location>
        <begin position="1"/>
        <end position="27"/>
    </location>
</feature>
<organism evidence="2">
    <name type="scientific">Tanacetum cinerariifolium</name>
    <name type="common">Dalmatian daisy</name>
    <name type="synonym">Chrysanthemum cinerariifolium</name>
    <dbReference type="NCBI Taxonomy" id="118510"/>
    <lineage>
        <taxon>Eukaryota</taxon>
        <taxon>Viridiplantae</taxon>
        <taxon>Streptophyta</taxon>
        <taxon>Embryophyta</taxon>
        <taxon>Tracheophyta</taxon>
        <taxon>Spermatophyta</taxon>
        <taxon>Magnoliopsida</taxon>
        <taxon>eudicotyledons</taxon>
        <taxon>Gunneridae</taxon>
        <taxon>Pentapetalae</taxon>
        <taxon>asterids</taxon>
        <taxon>campanulids</taxon>
        <taxon>Asterales</taxon>
        <taxon>Asteraceae</taxon>
        <taxon>Asteroideae</taxon>
        <taxon>Anthemideae</taxon>
        <taxon>Anthemidinae</taxon>
        <taxon>Tanacetum</taxon>
    </lineage>
</organism>
<evidence type="ECO:0008006" key="3">
    <source>
        <dbReference type="Google" id="ProtNLM"/>
    </source>
</evidence>
<name>A0A699R118_TANCI</name>
<accession>A0A699R118</accession>
<evidence type="ECO:0000256" key="1">
    <source>
        <dbReference type="SAM" id="MobiDB-lite"/>
    </source>
</evidence>
<gene>
    <name evidence="2" type="ORF">Tci_853049</name>
</gene>